<dbReference type="OrthoDB" id="111907at2759"/>
<proteinExistence type="predicted"/>
<dbReference type="Proteomes" id="UP001165083">
    <property type="component" value="Unassembled WGS sequence"/>
</dbReference>
<dbReference type="AlphaFoldDB" id="A0A9W6TRK9"/>
<comment type="caution">
    <text evidence="1">The sequence shown here is derived from an EMBL/GenBank/DDBJ whole genome shotgun (WGS) entry which is preliminary data.</text>
</comment>
<dbReference type="PANTHER" id="PTHR33206:SF1">
    <property type="entry name" value="DNA-DIRECTED DNA POLYMERASE"/>
    <property type="match status" value="1"/>
</dbReference>
<organism evidence="1 2">
    <name type="scientific">Phytophthora lilii</name>
    <dbReference type="NCBI Taxonomy" id="2077276"/>
    <lineage>
        <taxon>Eukaryota</taxon>
        <taxon>Sar</taxon>
        <taxon>Stramenopiles</taxon>
        <taxon>Oomycota</taxon>
        <taxon>Peronosporomycetes</taxon>
        <taxon>Peronosporales</taxon>
        <taxon>Peronosporaceae</taxon>
        <taxon>Phytophthora</taxon>
    </lineage>
</organism>
<evidence type="ECO:0000313" key="1">
    <source>
        <dbReference type="EMBL" id="GMF18586.1"/>
    </source>
</evidence>
<gene>
    <name evidence="1" type="ORF">Plil01_000697500</name>
</gene>
<dbReference type="PANTHER" id="PTHR33206">
    <property type="entry name" value="PROTEIN CBG10425"/>
    <property type="match status" value="1"/>
</dbReference>
<sequence>MFTDGVSLPGLSKKVMYQTCFGNLQYPDKNQLTHSNFQLTDWVDTRVRICVKCNIGRKDMSPKGFRYKKLLEFNSDRLVYSIDKEEKDIYAKMKANIADGPSIIFNRYAKRNETKIRGGKLCKKVIGYDANALYLWLSVMTCHADDLQLSKLIQRLLRTSRTIRFSAFSSVISYTRTLEAVFW</sequence>
<evidence type="ECO:0000313" key="2">
    <source>
        <dbReference type="Proteomes" id="UP001165083"/>
    </source>
</evidence>
<dbReference type="EMBL" id="BSXW01000322">
    <property type="protein sequence ID" value="GMF18586.1"/>
    <property type="molecule type" value="Genomic_DNA"/>
</dbReference>
<reference evidence="1" key="1">
    <citation type="submission" date="2023-04" db="EMBL/GenBank/DDBJ databases">
        <title>Phytophthora lilii NBRC 32176.</title>
        <authorList>
            <person name="Ichikawa N."/>
            <person name="Sato H."/>
            <person name="Tonouchi N."/>
        </authorList>
    </citation>
    <scope>NUCLEOTIDE SEQUENCE</scope>
    <source>
        <strain evidence="1">NBRC 32176</strain>
    </source>
</reference>
<protein>
    <submittedName>
        <fullName evidence="1">Unnamed protein product</fullName>
    </submittedName>
</protein>
<keyword evidence="2" id="KW-1185">Reference proteome</keyword>
<accession>A0A9W6TRK9</accession>
<name>A0A9W6TRK9_9STRA</name>